<evidence type="ECO:0000256" key="2">
    <source>
        <dbReference type="ARBA" id="ARBA00005634"/>
    </source>
</evidence>
<dbReference type="SUPFAM" id="SSF52025">
    <property type="entry name" value="PA domain"/>
    <property type="match status" value="1"/>
</dbReference>
<accession>A0A813Q652</accession>
<evidence type="ECO:0000256" key="3">
    <source>
        <dbReference type="SAM" id="Phobius"/>
    </source>
</evidence>
<dbReference type="PANTHER" id="PTHR12147">
    <property type="entry name" value="METALLOPEPTIDASE M28 FAMILY MEMBER"/>
    <property type="match status" value="1"/>
</dbReference>
<dbReference type="CDD" id="cd00538">
    <property type="entry name" value="PA"/>
    <property type="match status" value="1"/>
</dbReference>
<sequence length="546" mass="60042">MAEKSTYILFALLFLFTITATILTAVLLGIVVNRLPSNNATSLEPHPPLSLVNQINIKDLLKHLQQLQDIADRSNGTRAIATAGFNETLDYITSQLEQNTNLIVQRQYFTVRNYIIRGNPQLQSQINGVTLHHTYVTNFTQILYSSRADFDSFVPLVPIPNVGCQDSDWTSVSAENAVALVKRGDCTYPEKSLFAQKYRVKGLLIYNDGTASDRFLPIQNVRNNLNTTIPAFFISYSLGVQLLNGAPNSSVKMNIDVSDADGIGNICADTPTGEKTQTIVVGSHSDGVPAGSGINDNGSGTVGNLILALNLARLFQTSSSSYPTYAYRVRFCWWGAEELGLLGARHHVDQALLTNVTTVGERLQDYLLNLNYDMLAGPNYRFGIHDRATVPSTTPEQALRGTEKITNLFRQWFNEQKLPWSNSSLGGGSDYVPFLAAGLAVGGVNTGAGGIKSASERDQYATVLGIGNGGLANAAYDPCYHQQCDRITNINPFAYEKVVKAAAHALEYMGRLNNLQQWLYPNGRQIDMPLINRNQLYDFRNDPDLI</sequence>
<keyword evidence="3" id="KW-0472">Membrane</keyword>
<organism evidence="6 8">
    <name type="scientific">Adineta ricciae</name>
    <name type="common">Rotifer</name>
    <dbReference type="NCBI Taxonomy" id="249248"/>
    <lineage>
        <taxon>Eukaryota</taxon>
        <taxon>Metazoa</taxon>
        <taxon>Spiralia</taxon>
        <taxon>Gnathifera</taxon>
        <taxon>Rotifera</taxon>
        <taxon>Eurotatoria</taxon>
        <taxon>Bdelloidea</taxon>
        <taxon>Adinetida</taxon>
        <taxon>Adinetidae</taxon>
        <taxon>Adineta</taxon>
    </lineage>
</organism>
<dbReference type="Proteomes" id="UP000663852">
    <property type="component" value="Unassembled WGS sequence"/>
</dbReference>
<dbReference type="GO" id="GO:0006508">
    <property type="term" value="P:proteolysis"/>
    <property type="evidence" value="ECO:0007669"/>
    <property type="project" value="InterPro"/>
</dbReference>
<dbReference type="GO" id="GO:0008235">
    <property type="term" value="F:metalloexopeptidase activity"/>
    <property type="evidence" value="ECO:0007669"/>
    <property type="project" value="InterPro"/>
</dbReference>
<dbReference type="OrthoDB" id="206201at2759"/>
<dbReference type="EMBL" id="CAJNOR010000030">
    <property type="protein sequence ID" value="CAF0762624.1"/>
    <property type="molecule type" value="Genomic_DNA"/>
</dbReference>
<dbReference type="InterPro" id="IPR007484">
    <property type="entry name" value="Peptidase_M28"/>
</dbReference>
<keyword evidence="3" id="KW-1133">Transmembrane helix</keyword>
<dbReference type="Pfam" id="PF02225">
    <property type="entry name" value="PA"/>
    <property type="match status" value="1"/>
</dbReference>
<dbReference type="Proteomes" id="UP000663828">
    <property type="component" value="Unassembled WGS sequence"/>
</dbReference>
<dbReference type="InterPro" id="IPR003137">
    <property type="entry name" value="PA_domain"/>
</dbReference>
<protein>
    <submittedName>
        <fullName evidence="6">Uncharacterized protein</fullName>
    </submittedName>
</protein>
<dbReference type="EMBL" id="CAJNOJ010000633">
    <property type="protein sequence ID" value="CAF1500586.1"/>
    <property type="molecule type" value="Genomic_DNA"/>
</dbReference>
<dbReference type="Gene3D" id="3.40.630.10">
    <property type="entry name" value="Zn peptidases"/>
    <property type="match status" value="1"/>
</dbReference>
<comment type="cofactor">
    <cofactor evidence="1">
        <name>Zn(2+)</name>
        <dbReference type="ChEBI" id="CHEBI:29105"/>
    </cofactor>
</comment>
<dbReference type="InterPro" id="IPR045175">
    <property type="entry name" value="M28_fam"/>
</dbReference>
<reference evidence="6" key="1">
    <citation type="submission" date="2021-02" db="EMBL/GenBank/DDBJ databases">
        <authorList>
            <person name="Nowell W R."/>
        </authorList>
    </citation>
    <scope>NUCLEOTIDE SEQUENCE</scope>
</reference>
<evidence type="ECO:0000313" key="7">
    <source>
        <dbReference type="EMBL" id="CAF1500586.1"/>
    </source>
</evidence>
<feature type="transmembrane region" description="Helical" evidence="3">
    <location>
        <begin position="7"/>
        <end position="32"/>
    </location>
</feature>
<name>A0A813Q652_ADIRI</name>
<keyword evidence="3" id="KW-0812">Transmembrane</keyword>
<evidence type="ECO:0000256" key="1">
    <source>
        <dbReference type="ARBA" id="ARBA00001947"/>
    </source>
</evidence>
<evidence type="ECO:0000313" key="8">
    <source>
        <dbReference type="Proteomes" id="UP000663828"/>
    </source>
</evidence>
<comment type="caution">
    <text evidence="6">The sequence shown here is derived from an EMBL/GenBank/DDBJ whole genome shotgun (WGS) entry which is preliminary data.</text>
</comment>
<feature type="domain" description="PA" evidence="4">
    <location>
        <begin position="154"/>
        <end position="242"/>
    </location>
</feature>
<keyword evidence="8" id="KW-1185">Reference proteome</keyword>
<dbReference type="AlphaFoldDB" id="A0A813Q652"/>
<dbReference type="Pfam" id="PF04389">
    <property type="entry name" value="Peptidase_M28"/>
    <property type="match status" value="1"/>
</dbReference>
<dbReference type="InterPro" id="IPR046450">
    <property type="entry name" value="PA_dom_sf"/>
</dbReference>
<dbReference type="PANTHER" id="PTHR12147:SF26">
    <property type="entry name" value="PEPTIDASE M28 DOMAIN-CONTAINING PROTEIN"/>
    <property type="match status" value="1"/>
</dbReference>
<evidence type="ECO:0000259" key="5">
    <source>
        <dbReference type="Pfam" id="PF04389"/>
    </source>
</evidence>
<evidence type="ECO:0000313" key="6">
    <source>
        <dbReference type="EMBL" id="CAF0762624.1"/>
    </source>
</evidence>
<evidence type="ECO:0000259" key="4">
    <source>
        <dbReference type="Pfam" id="PF02225"/>
    </source>
</evidence>
<proteinExistence type="inferred from homology"/>
<gene>
    <name evidence="7" type="ORF">EDS130_LOCUS42605</name>
    <name evidence="6" type="ORF">XAT740_LOCUS1019</name>
</gene>
<dbReference type="SUPFAM" id="SSF53187">
    <property type="entry name" value="Zn-dependent exopeptidases"/>
    <property type="match status" value="1"/>
</dbReference>
<comment type="similarity">
    <text evidence="2">Belongs to the peptidase M28 family. M28B subfamily.</text>
</comment>
<feature type="domain" description="Peptidase M28" evidence="5">
    <location>
        <begin position="265"/>
        <end position="504"/>
    </location>
</feature>